<organism evidence="3 4">
    <name type="scientific">Oedothorax gibbosus</name>
    <dbReference type="NCBI Taxonomy" id="931172"/>
    <lineage>
        <taxon>Eukaryota</taxon>
        <taxon>Metazoa</taxon>
        <taxon>Ecdysozoa</taxon>
        <taxon>Arthropoda</taxon>
        <taxon>Chelicerata</taxon>
        <taxon>Arachnida</taxon>
        <taxon>Araneae</taxon>
        <taxon>Araneomorphae</taxon>
        <taxon>Entelegynae</taxon>
        <taxon>Araneoidea</taxon>
        <taxon>Linyphiidae</taxon>
        <taxon>Erigoninae</taxon>
        <taxon>Oedothorax</taxon>
    </lineage>
</organism>
<evidence type="ECO:0000256" key="2">
    <source>
        <dbReference type="SAM" id="SignalP"/>
    </source>
</evidence>
<protein>
    <recommendedName>
        <fullName evidence="5">Secreted protein</fullName>
    </recommendedName>
</protein>
<keyword evidence="2" id="KW-0732">Signal</keyword>
<name>A0AAV6VZ56_9ARAC</name>
<reference evidence="3 4" key="1">
    <citation type="journal article" date="2022" name="Nat. Ecol. Evol.">
        <title>A masculinizing supergene underlies an exaggerated male reproductive morph in a spider.</title>
        <authorList>
            <person name="Hendrickx F."/>
            <person name="De Corte Z."/>
            <person name="Sonet G."/>
            <person name="Van Belleghem S.M."/>
            <person name="Kostlbacher S."/>
            <person name="Vangestel C."/>
        </authorList>
    </citation>
    <scope>NUCLEOTIDE SEQUENCE [LARGE SCALE GENOMIC DNA]</scope>
    <source>
        <strain evidence="3">W744_W776</strain>
    </source>
</reference>
<feature type="signal peptide" evidence="2">
    <location>
        <begin position="1"/>
        <end position="22"/>
    </location>
</feature>
<dbReference type="EMBL" id="JAFNEN010000002">
    <property type="protein sequence ID" value="KAG8201907.1"/>
    <property type="molecule type" value="Genomic_DNA"/>
</dbReference>
<dbReference type="AlphaFoldDB" id="A0AAV6VZ56"/>
<evidence type="ECO:0000313" key="3">
    <source>
        <dbReference type="EMBL" id="KAG8201907.1"/>
    </source>
</evidence>
<gene>
    <name evidence="3" type="ORF">JTE90_027385</name>
</gene>
<dbReference type="Proteomes" id="UP000827092">
    <property type="component" value="Unassembled WGS sequence"/>
</dbReference>
<evidence type="ECO:0000256" key="1">
    <source>
        <dbReference type="SAM" id="MobiDB-lite"/>
    </source>
</evidence>
<accession>A0AAV6VZ56</accession>
<evidence type="ECO:0008006" key="5">
    <source>
        <dbReference type="Google" id="ProtNLM"/>
    </source>
</evidence>
<comment type="caution">
    <text evidence="3">The sequence shown here is derived from an EMBL/GenBank/DDBJ whole genome shotgun (WGS) entry which is preliminary data.</text>
</comment>
<keyword evidence="4" id="KW-1185">Reference proteome</keyword>
<proteinExistence type="predicted"/>
<evidence type="ECO:0000313" key="4">
    <source>
        <dbReference type="Proteomes" id="UP000827092"/>
    </source>
</evidence>
<sequence>MSSLFFLLLVVLLVLTASVSLADEEGPSFCQLPRVMVAMSSSSRCWICISKLCCWGRCCRCRRRMERGGGGSRWRLAWCGWCQMRNELGLTRDAFRDKMTHRRRMPTPPQSRYRDQEISQVPVDIQSRMLN</sequence>
<feature type="chain" id="PRO_5043641752" description="Secreted protein" evidence="2">
    <location>
        <begin position="23"/>
        <end position="131"/>
    </location>
</feature>
<feature type="region of interest" description="Disordered" evidence="1">
    <location>
        <begin position="99"/>
        <end position="118"/>
    </location>
</feature>